<keyword evidence="2" id="KW-0732">Signal</keyword>
<accession>A0A067TEE2</accession>
<dbReference type="Proteomes" id="UP000027222">
    <property type="component" value="Unassembled WGS sequence"/>
</dbReference>
<feature type="compositionally biased region" description="Polar residues" evidence="1">
    <location>
        <begin position="44"/>
        <end position="62"/>
    </location>
</feature>
<sequence>MSNLKFAFLLIIALCIGWVSCSPLEETNGQRLARGLPPKPPRFLSTTPTLNARGASTSPLPSVTLTGRLQVRNPDGSVLGNVRNWATPGTISGVNFLGPDQDLLVKLTFKPSHPTKIDVLATNPTFPAPFYVGAGSASNAGVPKLSHGSRNTVGFTNVPLTPGGARPTKFPALDVYVESAIWTLDQETGKLTAQWINVDGSKPPTIIAYDIRENSIFFVGDITAYNQDNDLPASTADLFLVPV</sequence>
<protein>
    <submittedName>
        <fullName evidence="3">Uncharacterized protein</fullName>
    </submittedName>
</protein>
<dbReference type="PROSITE" id="PS51257">
    <property type="entry name" value="PROKAR_LIPOPROTEIN"/>
    <property type="match status" value="1"/>
</dbReference>
<feature type="signal peptide" evidence="2">
    <location>
        <begin position="1"/>
        <end position="21"/>
    </location>
</feature>
<gene>
    <name evidence="3" type="ORF">GALMADRAFT_135847</name>
</gene>
<feature type="region of interest" description="Disordered" evidence="1">
    <location>
        <begin position="32"/>
        <end position="62"/>
    </location>
</feature>
<evidence type="ECO:0000256" key="2">
    <source>
        <dbReference type="SAM" id="SignalP"/>
    </source>
</evidence>
<dbReference type="AlphaFoldDB" id="A0A067TEE2"/>
<evidence type="ECO:0000313" key="4">
    <source>
        <dbReference type="Proteomes" id="UP000027222"/>
    </source>
</evidence>
<evidence type="ECO:0000256" key="1">
    <source>
        <dbReference type="SAM" id="MobiDB-lite"/>
    </source>
</evidence>
<evidence type="ECO:0000313" key="3">
    <source>
        <dbReference type="EMBL" id="KDR80727.1"/>
    </source>
</evidence>
<dbReference type="STRING" id="685588.A0A067TEE2"/>
<feature type="chain" id="PRO_5001646802" evidence="2">
    <location>
        <begin position="22"/>
        <end position="243"/>
    </location>
</feature>
<dbReference type="OrthoDB" id="3167181at2759"/>
<keyword evidence="4" id="KW-1185">Reference proteome</keyword>
<proteinExistence type="predicted"/>
<dbReference type="HOGENOM" id="CLU_066064_1_0_1"/>
<dbReference type="EMBL" id="KL142371">
    <property type="protein sequence ID" value="KDR80727.1"/>
    <property type="molecule type" value="Genomic_DNA"/>
</dbReference>
<organism evidence="3 4">
    <name type="scientific">Galerina marginata (strain CBS 339.88)</name>
    <dbReference type="NCBI Taxonomy" id="685588"/>
    <lineage>
        <taxon>Eukaryota</taxon>
        <taxon>Fungi</taxon>
        <taxon>Dikarya</taxon>
        <taxon>Basidiomycota</taxon>
        <taxon>Agaricomycotina</taxon>
        <taxon>Agaricomycetes</taxon>
        <taxon>Agaricomycetidae</taxon>
        <taxon>Agaricales</taxon>
        <taxon>Agaricineae</taxon>
        <taxon>Strophariaceae</taxon>
        <taxon>Galerina</taxon>
    </lineage>
</organism>
<reference evidence="4" key="1">
    <citation type="journal article" date="2014" name="Proc. Natl. Acad. Sci. U.S.A.">
        <title>Extensive sampling of basidiomycete genomes demonstrates inadequacy of the white-rot/brown-rot paradigm for wood decay fungi.</title>
        <authorList>
            <person name="Riley R."/>
            <person name="Salamov A.A."/>
            <person name="Brown D.W."/>
            <person name="Nagy L.G."/>
            <person name="Floudas D."/>
            <person name="Held B.W."/>
            <person name="Levasseur A."/>
            <person name="Lombard V."/>
            <person name="Morin E."/>
            <person name="Otillar R."/>
            <person name="Lindquist E.A."/>
            <person name="Sun H."/>
            <person name="LaButti K.M."/>
            <person name="Schmutz J."/>
            <person name="Jabbour D."/>
            <person name="Luo H."/>
            <person name="Baker S.E."/>
            <person name="Pisabarro A.G."/>
            <person name="Walton J.D."/>
            <person name="Blanchette R.A."/>
            <person name="Henrissat B."/>
            <person name="Martin F."/>
            <person name="Cullen D."/>
            <person name="Hibbett D.S."/>
            <person name="Grigoriev I.V."/>
        </authorList>
    </citation>
    <scope>NUCLEOTIDE SEQUENCE [LARGE SCALE GENOMIC DNA]</scope>
    <source>
        <strain evidence="4">CBS 339.88</strain>
    </source>
</reference>
<name>A0A067TEE2_GALM3</name>